<dbReference type="EMBL" id="JPPY01000123">
    <property type="protein sequence ID" value="KND33564.1"/>
    <property type="molecule type" value="Genomic_DNA"/>
</dbReference>
<dbReference type="RefSeq" id="WP_050371777.1">
    <property type="nucleotide sequence ID" value="NZ_KQ257821.1"/>
</dbReference>
<keyword evidence="1" id="KW-0472">Membrane</keyword>
<proteinExistence type="predicted"/>
<evidence type="ECO:0000256" key="1">
    <source>
        <dbReference type="SAM" id="Phobius"/>
    </source>
</evidence>
<evidence type="ECO:0000259" key="2">
    <source>
        <dbReference type="Pfam" id="PF12158"/>
    </source>
</evidence>
<dbReference type="PATRIC" id="fig|42234.21.peg.4002"/>
<accession>A0A0L0K7D4</accession>
<feature type="domain" description="DUF3592" evidence="2">
    <location>
        <begin position="180"/>
        <end position="253"/>
    </location>
</feature>
<sequence length="285" mass="30489">MEVYLALWCAVLGVAALAGYGRSLSGMTKAQRTVRAPGRIEQVRQPKHGGSRRDGVSVVVSYVEPETGQRVTVTNEGERGEMITAAWTGREIEVSHPRSRPHAYEFSTAPVEPGRGLGWPNFAVFLIYAGVVVYLAVEYAWPWALVGFCGLWAVMGVLYLPENVRESRVRKERLASMVAVPGKVIAVLKDVSKDSEGGTTTTITPVVAFTTADGTAVTAHCRSGIPKPANAYGRDVTVHHDPADPSRFVLDPAAARRSENREVPFVALVVAVLAGAAVAGAVLLV</sequence>
<dbReference type="AlphaFoldDB" id="A0A0L0K7D4"/>
<evidence type="ECO:0000313" key="4">
    <source>
        <dbReference type="Proteomes" id="UP000037151"/>
    </source>
</evidence>
<organism evidence="3 4">
    <name type="scientific">Streptomyces acidiscabies</name>
    <dbReference type="NCBI Taxonomy" id="42234"/>
    <lineage>
        <taxon>Bacteria</taxon>
        <taxon>Bacillati</taxon>
        <taxon>Actinomycetota</taxon>
        <taxon>Actinomycetes</taxon>
        <taxon>Kitasatosporales</taxon>
        <taxon>Streptomycetaceae</taxon>
        <taxon>Streptomyces</taxon>
    </lineage>
</organism>
<feature type="transmembrane region" description="Helical" evidence="1">
    <location>
        <begin position="117"/>
        <end position="137"/>
    </location>
</feature>
<reference evidence="4" key="1">
    <citation type="submission" date="2014-07" db="EMBL/GenBank/DDBJ databases">
        <title>Genome sequencing of plant-pathogenic Streptomyces species.</title>
        <authorList>
            <person name="Harrison J."/>
            <person name="Sapp M."/>
            <person name="Thwaites R."/>
            <person name="Studholme D.J."/>
        </authorList>
    </citation>
    <scope>NUCLEOTIDE SEQUENCE [LARGE SCALE GENOMIC DNA]</scope>
    <source>
        <strain evidence="4">NCPPB 4445</strain>
    </source>
</reference>
<dbReference type="Proteomes" id="UP000037151">
    <property type="component" value="Unassembled WGS sequence"/>
</dbReference>
<keyword evidence="1" id="KW-0812">Transmembrane</keyword>
<name>A0A0L0K7D4_9ACTN</name>
<dbReference type="Pfam" id="PF12158">
    <property type="entry name" value="DUF3592"/>
    <property type="match status" value="1"/>
</dbReference>
<keyword evidence="1" id="KW-1133">Transmembrane helix</keyword>
<dbReference type="OrthoDB" id="3867182at2"/>
<feature type="transmembrane region" description="Helical" evidence="1">
    <location>
        <begin position="143"/>
        <end position="161"/>
    </location>
</feature>
<feature type="transmembrane region" description="Helical" evidence="1">
    <location>
        <begin position="6"/>
        <end position="25"/>
    </location>
</feature>
<protein>
    <submittedName>
        <fullName evidence="3">Membrane protein</fullName>
    </submittedName>
</protein>
<dbReference type="InterPro" id="IPR021994">
    <property type="entry name" value="DUF3592"/>
</dbReference>
<evidence type="ECO:0000313" key="3">
    <source>
        <dbReference type="EMBL" id="KND33564.1"/>
    </source>
</evidence>
<gene>
    <name evidence="3" type="ORF">IQ63_19395</name>
</gene>
<comment type="caution">
    <text evidence="3">The sequence shown here is derived from an EMBL/GenBank/DDBJ whole genome shotgun (WGS) entry which is preliminary data.</text>
</comment>
<feature type="transmembrane region" description="Helical" evidence="1">
    <location>
        <begin position="265"/>
        <end position="284"/>
    </location>
</feature>